<feature type="transmembrane region" description="Helical" evidence="1">
    <location>
        <begin position="40"/>
        <end position="62"/>
    </location>
</feature>
<dbReference type="OrthoDB" id="64737at2"/>
<dbReference type="InterPro" id="IPR009781">
    <property type="entry name" value="DUF1345"/>
</dbReference>
<feature type="transmembrane region" description="Helical" evidence="1">
    <location>
        <begin position="83"/>
        <end position="104"/>
    </location>
</feature>
<keyword evidence="1" id="KW-0812">Transmembrane</keyword>
<dbReference type="RefSeq" id="WP_146432771.1">
    <property type="nucleotide sequence ID" value="NZ_VIGV01000002.1"/>
</dbReference>
<proteinExistence type="predicted"/>
<dbReference type="EMBL" id="VIGV01000002">
    <property type="protein sequence ID" value="TWS25086.1"/>
    <property type="molecule type" value="Genomic_DNA"/>
</dbReference>
<evidence type="ECO:0000256" key="1">
    <source>
        <dbReference type="SAM" id="Phobius"/>
    </source>
</evidence>
<reference evidence="2 3" key="1">
    <citation type="submission" date="2019-08" db="EMBL/GenBank/DDBJ databases">
        <title>Tsukamurella conjunctivitidis sp. nov., Tsukamurella assacharolytica sp. nov. and Tsukamurella sputae sp. nov. isolated from patients with conjunctivitis, bacteraemia (lymphoma) and respiratory infection (sputum) in Hong Kong.</title>
        <authorList>
            <person name="Fok K.M.N."/>
            <person name="Fong J.Y.H."/>
        </authorList>
    </citation>
    <scope>NUCLEOTIDE SEQUENCE [LARGE SCALE GENOMIC DNA]</scope>
    <source>
        <strain evidence="2 3">HKU70</strain>
    </source>
</reference>
<feature type="transmembrane region" description="Helical" evidence="1">
    <location>
        <begin position="12"/>
        <end position="34"/>
    </location>
</feature>
<evidence type="ECO:0000313" key="3">
    <source>
        <dbReference type="Proteomes" id="UP000319792"/>
    </source>
</evidence>
<dbReference type="Pfam" id="PF07077">
    <property type="entry name" value="DUF1345"/>
    <property type="match status" value="1"/>
</dbReference>
<comment type="caution">
    <text evidence="2">The sequence shown here is derived from an EMBL/GenBank/DDBJ whole genome shotgun (WGS) entry which is preliminary data.</text>
</comment>
<evidence type="ECO:0000313" key="2">
    <source>
        <dbReference type="EMBL" id="TWS25086.1"/>
    </source>
</evidence>
<keyword evidence="1" id="KW-0472">Membrane</keyword>
<keyword evidence="1" id="KW-1133">Transmembrane helix</keyword>
<protein>
    <submittedName>
        <fullName evidence="2">DUF1345 domain-containing protein</fullName>
    </submittedName>
</protein>
<sequence>MSRPASKPLLSVTTRSVLAVLIGAVAGGLVGALVDGTLGLLVGIAVAAAVFVVTGWFTLWPLDAASTRATVQRENFRPRIAEVAVAAIALSGLVAIVALLLAGKSEHRDAGAAAALCAAFAVWAALHLTYATQYAAQYYGDAGDEPGGIDWNSDAQPAYRDFFYFSYNLGMTYQVSDTSVSSPAIRSLVLRHCLLSYVFGTVILATAINLVVGIVSG</sequence>
<gene>
    <name evidence="2" type="ORF">FK268_07635</name>
</gene>
<dbReference type="AlphaFoldDB" id="A0A5C5RQ15"/>
<feature type="transmembrane region" description="Helical" evidence="1">
    <location>
        <begin position="110"/>
        <end position="130"/>
    </location>
</feature>
<organism evidence="2 3">
    <name type="scientific">Tsukamurella sputi</name>
    <dbReference type="NCBI Taxonomy" id="2591848"/>
    <lineage>
        <taxon>Bacteria</taxon>
        <taxon>Bacillati</taxon>
        <taxon>Actinomycetota</taxon>
        <taxon>Actinomycetes</taxon>
        <taxon>Mycobacteriales</taxon>
        <taxon>Tsukamurellaceae</taxon>
        <taxon>Tsukamurella</taxon>
    </lineage>
</organism>
<name>A0A5C5RQ15_9ACTN</name>
<dbReference type="Proteomes" id="UP000319792">
    <property type="component" value="Unassembled WGS sequence"/>
</dbReference>
<feature type="transmembrane region" description="Helical" evidence="1">
    <location>
        <begin position="194"/>
        <end position="215"/>
    </location>
</feature>
<keyword evidence="3" id="KW-1185">Reference proteome</keyword>
<accession>A0A5C5RQ15</accession>